<dbReference type="Proteomes" id="UP001056500">
    <property type="component" value="Chromosome"/>
</dbReference>
<proteinExistence type="predicted"/>
<dbReference type="PANTHER" id="PTHR11040">
    <property type="entry name" value="ZINC/IRON TRANSPORTER"/>
    <property type="match status" value="1"/>
</dbReference>
<evidence type="ECO:0000313" key="6">
    <source>
        <dbReference type="EMBL" id="USG67319.1"/>
    </source>
</evidence>
<evidence type="ECO:0000256" key="4">
    <source>
        <dbReference type="ARBA" id="ARBA00023136"/>
    </source>
</evidence>
<protein>
    <submittedName>
        <fullName evidence="6">ZIP family metal transporter</fullName>
    </submittedName>
</protein>
<keyword evidence="3 5" id="KW-1133">Transmembrane helix</keyword>
<evidence type="ECO:0000256" key="3">
    <source>
        <dbReference type="ARBA" id="ARBA00022989"/>
    </source>
</evidence>
<evidence type="ECO:0000313" key="7">
    <source>
        <dbReference type="Proteomes" id="UP001056500"/>
    </source>
</evidence>
<evidence type="ECO:0000256" key="5">
    <source>
        <dbReference type="SAM" id="Phobius"/>
    </source>
</evidence>
<accession>A0ABY4WKX4</accession>
<dbReference type="InterPro" id="IPR003689">
    <property type="entry name" value="ZIP"/>
</dbReference>
<evidence type="ECO:0000256" key="1">
    <source>
        <dbReference type="ARBA" id="ARBA00004141"/>
    </source>
</evidence>
<feature type="transmembrane region" description="Helical" evidence="5">
    <location>
        <begin position="126"/>
        <end position="150"/>
    </location>
</feature>
<feature type="transmembrane region" description="Helical" evidence="5">
    <location>
        <begin position="93"/>
        <end position="120"/>
    </location>
</feature>
<gene>
    <name evidence="6" type="ORF">NDK47_08610</name>
</gene>
<evidence type="ECO:0000256" key="2">
    <source>
        <dbReference type="ARBA" id="ARBA00022692"/>
    </source>
</evidence>
<reference evidence="6" key="1">
    <citation type="submission" date="2022-06" db="EMBL/GenBank/DDBJ databases">
        <title>Genome sequencing of Brevibacillus sp. BB3-R1.</title>
        <authorList>
            <person name="Heo J."/>
            <person name="Lee D."/>
            <person name="Won M."/>
            <person name="Han B.-H."/>
            <person name="Hong S.-B."/>
            <person name="Kwon S.-W."/>
        </authorList>
    </citation>
    <scope>NUCLEOTIDE SEQUENCE</scope>
    <source>
        <strain evidence="6">BB3-R1</strain>
    </source>
</reference>
<keyword evidence="2 5" id="KW-0812">Transmembrane</keyword>
<feature type="transmembrane region" description="Helical" evidence="5">
    <location>
        <begin position="189"/>
        <end position="211"/>
    </location>
</feature>
<dbReference type="EMBL" id="CP098755">
    <property type="protein sequence ID" value="USG67319.1"/>
    <property type="molecule type" value="Genomic_DNA"/>
</dbReference>
<name>A0ABY4WKX4_9BACL</name>
<keyword evidence="7" id="KW-1185">Reference proteome</keyword>
<feature type="transmembrane region" description="Helical" evidence="5">
    <location>
        <begin position="56"/>
        <end position="81"/>
    </location>
</feature>
<dbReference type="PANTHER" id="PTHR11040:SF44">
    <property type="entry name" value="PROTEIN ZNTC-RELATED"/>
    <property type="match status" value="1"/>
</dbReference>
<keyword evidence="4 5" id="KW-0472">Membrane</keyword>
<dbReference type="Pfam" id="PF02535">
    <property type="entry name" value="Zip"/>
    <property type="match status" value="1"/>
</dbReference>
<sequence length="244" mass="26185">MQPYIPLVLLLAAVASSIGGLLLCVRSWSEKSLFAMISVGAGLLLAITLMDMLPHALLAGGGRVMPFVLIGFSLLFMLDWLGHSGAKESTSGYAGIVGVLSGFLLHAYVEGISLLASFWVNLQVGWSVLLAMLLHKVPDGVTVASLLLAVTRSRKKALWGATGLGIATLAGAFSFQIAEPFLRKEWLPLLMALASGVFLYVAASHLIPLILRERDRDLGLFFIAGMVAYLLLMSFFHQGPHQHA</sequence>
<feature type="transmembrane region" description="Helical" evidence="5">
    <location>
        <begin position="32"/>
        <end position="50"/>
    </location>
</feature>
<dbReference type="RefSeq" id="WP_251874421.1">
    <property type="nucleotide sequence ID" value="NZ_CP098755.1"/>
</dbReference>
<feature type="transmembrane region" description="Helical" evidence="5">
    <location>
        <begin position="218"/>
        <end position="236"/>
    </location>
</feature>
<feature type="transmembrane region" description="Helical" evidence="5">
    <location>
        <begin position="6"/>
        <end position="25"/>
    </location>
</feature>
<feature type="transmembrane region" description="Helical" evidence="5">
    <location>
        <begin position="157"/>
        <end position="177"/>
    </location>
</feature>
<organism evidence="6 7">
    <name type="scientific">Brevibacillus ruminantium</name>
    <dbReference type="NCBI Taxonomy" id="2950604"/>
    <lineage>
        <taxon>Bacteria</taxon>
        <taxon>Bacillati</taxon>
        <taxon>Bacillota</taxon>
        <taxon>Bacilli</taxon>
        <taxon>Bacillales</taxon>
        <taxon>Paenibacillaceae</taxon>
        <taxon>Brevibacillus</taxon>
    </lineage>
</organism>
<comment type="subcellular location">
    <subcellularLocation>
        <location evidence="1">Membrane</location>
        <topology evidence="1">Multi-pass membrane protein</topology>
    </subcellularLocation>
</comment>